<dbReference type="EMBL" id="JAFBDR010000006">
    <property type="protein sequence ID" value="MBM7571063.1"/>
    <property type="molecule type" value="Genomic_DNA"/>
</dbReference>
<name>A0ABS2MYR6_9BACI</name>
<keyword evidence="5" id="KW-0460">Magnesium</keyword>
<evidence type="ECO:0000313" key="8">
    <source>
        <dbReference type="EMBL" id="MBM7571063.1"/>
    </source>
</evidence>
<dbReference type="EC" id="3.6.1.55" evidence="8"/>
<accession>A0ABS2MYR6</accession>
<comment type="similarity">
    <text evidence="2 6">Belongs to the Nudix hydrolase family.</text>
</comment>
<dbReference type="PROSITE" id="PS51462">
    <property type="entry name" value="NUDIX"/>
    <property type="match status" value="1"/>
</dbReference>
<evidence type="ECO:0000256" key="4">
    <source>
        <dbReference type="ARBA" id="ARBA00022801"/>
    </source>
</evidence>
<comment type="caution">
    <text evidence="8">The sequence shown here is derived from an EMBL/GenBank/DDBJ whole genome shotgun (WGS) entry which is preliminary data.</text>
</comment>
<dbReference type="Gene3D" id="3.90.79.10">
    <property type="entry name" value="Nucleoside Triphosphate Pyrophosphohydrolase"/>
    <property type="match status" value="1"/>
</dbReference>
<sequence>MRRVTNCVLKDGNHILMLKKPRRGWYAMPGGKMEEGESIKDAAVREFKEETGLKLINPELKGAFTVIEKEDGVTEQEWMMFTFFCSSYEGKLVDHCDEGDLEWVPTEEVLNKPMAEGDRSIYHHILHHDNLLYGTFIYTQDYKLLDKKLDPNP</sequence>
<comment type="cofactor">
    <cofactor evidence="1">
        <name>Mg(2+)</name>
        <dbReference type="ChEBI" id="CHEBI:18420"/>
    </cofactor>
</comment>
<evidence type="ECO:0000256" key="3">
    <source>
        <dbReference type="ARBA" id="ARBA00022723"/>
    </source>
</evidence>
<dbReference type="SUPFAM" id="SSF55811">
    <property type="entry name" value="Nudix"/>
    <property type="match status" value="1"/>
</dbReference>
<dbReference type="InterPro" id="IPR003562">
    <property type="entry name" value="Mutator_MutX_prot"/>
</dbReference>
<evidence type="ECO:0000313" key="9">
    <source>
        <dbReference type="Proteomes" id="UP001296943"/>
    </source>
</evidence>
<proteinExistence type="inferred from homology"/>
<protein>
    <submittedName>
        <fullName evidence="8">8-oxo-dGTP diphosphatase</fullName>
        <ecNumber evidence="8">3.6.1.55</ecNumber>
    </submittedName>
</protein>
<evidence type="ECO:0000256" key="5">
    <source>
        <dbReference type="ARBA" id="ARBA00022842"/>
    </source>
</evidence>
<feature type="domain" description="Nudix hydrolase" evidence="7">
    <location>
        <begin position="1"/>
        <end position="127"/>
    </location>
</feature>
<evidence type="ECO:0000259" key="7">
    <source>
        <dbReference type="PROSITE" id="PS51462"/>
    </source>
</evidence>
<keyword evidence="4 6" id="KW-0378">Hydrolase</keyword>
<dbReference type="InterPro" id="IPR015797">
    <property type="entry name" value="NUDIX_hydrolase-like_dom_sf"/>
</dbReference>
<dbReference type="GO" id="GO:0035539">
    <property type="term" value="F:8-oxo-7,8-dihydrodeoxyguanosine triphosphate pyrophosphatase activity"/>
    <property type="evidence" value="ECO:0007669"/>
    <property type="project" value="UniProtKB-EC"/>
</dbReference>
<dbReference type="PRINTS" id="PR01402">
    <property type="entry name" value="MUTATORMUTX"/>
</dbReference>
<dbReference type="InterPro" id="IPR020476">
    <property type="entry name" value="Nudix_hydrolase"/>
</dbReference>
<evidence type="ECO:0000256" key="1">
    <source>
        <dbReference type="ARBA" id="ARBA00001946"/>
    </source>
</evidence>
<dbReference type="RefSeq" id="WP_204498461.1">
    <property type="nucleotide sequence ID" value="NZ_JAFBDR010000006.1"/>
</dbReference>
<dbReference type="PANTHER" id="PTHR43758:SF2">
    <property type="entry name" value="OXIDIZED PURINE NUCLEOSIDE TRIPHOSPHATE HYDROLASE"/>
    <property type="match status" value="1"/>
</dbReference>
<dbReference type="PRINTS" id="PR00502">
    <property type="entry name" value="NUDIXFAMILY"/>
</dbReference>
<organism evidence="8 9">
    <name type="scientific">Aquibacillus albus</name>
    <dbReference type="NCBI Taxonomy" id="1168171"/>
    <lineage>
        <taxon>Bacteria</taxon>
        <taxon>Bacillati</taxon>
        <taxon>Bacillota</taxon>
        <taxon>Bacilli</taxon>
        <taxon>Bacillales</taxon>
        <taxon>Bacillaceae</taxon>
        <taxon>Aquibacillus</taxon>
    </lineage>
</organism>
<dbReference type="Pfam" id="PF00293">
    <property type="entry name" value="NUDIX"/>
    <property type="match status" value="1"/>
</dbReference>
<evidence type="ECO:0000256" key="2">
    <source>
        <dbReference type="ARBA" id="ARBA00005582"/>
    </source>
</evidence>
<keyword evidence="3" id="KW-0479">Metal-binding</keyword>
<dbReference type="PROSITE" id="PS00893">
    <property type="entry name" value="NUDIX_BOX"/>
    <property type="match status" value="1"/>
</dbReference>
<dbReference type="Proteomes" id="UP001296943">
    <property type="component" value="Unassembled WGS sequence"/>
</dbReference>
<gene>
    <name evidence="8" type="ORF">JOC48_001543</name>
</gene>
<reference evidence="8 9" key="1">
    <citation type="submission" date="2021-01" db="EMBL/GenBank/DDBJ databases">
        <title>Genomic Encyclopedia of Type Strains, Phase IV (KMG-IV): sequencing the most valuable type-strain genomes for metagenomic binning, comparative biology and taxonomic classification.</title>
        <authorList>
            <person name="Goeker M."/>
        </authorList>
    </citation>
    <scope>NUCLEOTIDE SEQUENCE [LARGE SCALE GENOMIC DNA]</scope>
    <source>
        <strain evidence="8 9">DSM 23711</strain>
    </source>
</reference>
<evidence type="ECO:0000256" key="6">
    <source>
        <dbReference type="RuleBase" id="RU003476"/>
    </source>
</evidence>
<dbReference type="InterPro" id="IPR000086">
    <property type="entry name" value="NUDIX_hydrolase_dom"/>
</dbReference>
<dbReference type="PANTHER" id="PTHR43758">
    <property type="entry name" value="7,8-DIHYDRO-8-OXOGUANINE TRIPHOSPHATASE"/>
    <property type="match status" value="1"/>
</dbReference>
<dbReference type="InterPro" id="IPR020084">
    <property type="entry name" value="NUDIX_hydrolase_CS"/>
</dbReference>
<keyword evidence="9" id="KW-1185">Reference proteome</keyword>
<dbReference type="CDD" id="cd18875">
    <property type="entry name" value="NUDIX_Hydrolase"/>
    <property type="match status" value="1"/>
</dbReference>